<keyword evidence="1" id="KW-0812">Transmembrane</keyword>
<name>A0AAD6GFT3_9EURO</name>
<keyword evidence="1" id="KW-1133">Transmembrane helix</keyword>
<dbReference type="PANTHER" id="PTHR39142">
    <property type="entry name" value="MID1P"/>
    <property type="match status" value="1"/>
</dbReference>
<evidence type="ECO:0008006" key="5">
    <source>
        <dbReference type="Google" id="ProtNLM"/>
    </source>
</evidence>
<dbReference type="GO" id="GO:0098703">
    <property type="term" value="P:calcium ion import across plasma membrane"/>
    <property type="evidence" value="ECO:0007669"/>
    <property type="project" value="InterPro"/>
</dbReference>
<protein>
    <recommendedName>
        <fullName evidence="5">Calcium influx-promoting protein ehs1</fullName>
    </recommendedName>
</protein>
<evidence type="ECO:0000313" key="3">
    <source>
        <dbReference type="EMBL" id="KAJ5540601.1"/>
    </source>
</evidence>
<feature type="signal peptide" evidence="2">
    <location>
        <begin position="1"/>
        <end position="31"/>
    </location>
</feature>
<dbReference type="GO" id="GO:0005262">
    <property type="term" value="F:calcium channel activity"/>
    <property type="evidence" value="ECO:0007669"/>
    <property type="project" value="InterPro"/>
</dbReference>
<feature type="transmembrane region" description="Helical" evidence="1">
    <location>
        <begin position="597"/>
        <end position="615"/>
    </location>
</feature>
<dbReference type="Proteomes" id="UP001220324">
    <property type="component" value="Unassembled WGS sequence"/>
</dbReference>
<comment type="caution">
    <text evidence="3">The sequence shown here is derived from an EMBL/GenBank/DDBJ whole genome shotgun (WGS) entry which is preliminary data.</text>
</comment>
<keyword evidence="4" id="KW-1185">Reference proteome</keyword>
<gene>
    <name evidence="3" type="ORF">N7494_005677</name>
</gene>
<evidence type="ECO:0000313" key="4">
    <source>
        <dbReference type="Proteomes" id="UP001220324"/>
    </source>
</evidence>
<sequence length="616" mass="67362">MRLLSVLQCQLTATVIATSLLALAGAPTAYANIWSDGGVESNLQIENIAHGAGLPFALDSFNGLEFWDDEDEESTGLDLVRRAVAITSLANNNFQSSSVKIGDIQYWYIPDDVVNGDHGTVGKGLPDYLDESGNVVSHEAAHELRKRELSKRASTTVYVSLNTCSRPSTNTTGAEGLFPQLKVYYSTSKNLKYPGPGKDDSLQNVTTASDGYIGFEIEAESDVYISVVADNSTSYSGSYNYELAISIDDYFFNVVPEDPFLYFVDSDQNAALLVTNNLTQSNSSSENFQEWMDLNPAPYTLYAHNVNDTSLSGLKSSFCAVSAHSQVVSNPSNTGMTSRGLGNKPKEQFYILGLNRSSTYIGILGMNGNSTSSGNNIVGGGGIVWQPMNFTTKTEDNCAVLFNLTFCSEVAYAVPSNPNRSVEALREIYDNYTSKYYKNFDYSLQQIQCNATADSMFSLAVNCTDCATQYKQWFCSVSIPRCADFTSNETYLQVRNAGQEFINGSSLPADDPLRWSVITNQSRNPIIDTDIKPGPYKEILPCTDICHDMVKSCPAALGFGCPTGKWLNASYGYRDPNGDITCSYLGAAYYLNLGARLGVWGSVYMLIGMWGVWLIL</sequence>
<dbReference type="EMBL" id="JAQIZZ010000005">
    <property type="protein sequence ID" value="KAJ5540601.1"/>
    <property type="molecule type" value="Genomic_DNA"/>
</dbReference>
<dbReference type="AlphaFoldDB" id="A0AAD6GFT3"/>
<proteinExistence type="predicted"/>
<accession>A0AAD6GFT3</accession>
<keyword evidence="1" id="KW-0472">Membrane</keyword>
<reference evidence="3 4" key="1">
    <citation type="journal article" date="2023" name="IMA Fungus">
        <title>Comparative genomic study of the Penicillium genus elucidates a diverse pangenome and 15 lateral gene transfer events.</title>
        <authorList>
            <person name="Petersen C."/>
            <person name="Sorensen T."/>
            <person name="Nielsen M.R."/>
            <person name="Sondergaard T.E."/>
            <person name="Sorensen J.L."/>
            <person name="Fitzpatrick D.A."/>
            <person name="Frisvad J.C."/>
            <person name="Nielsen K.L."/>
        </authorList>
    </citation>
    <scope>NUCLEOTIDE SEQUENCE [LARGE SCALE GENOMIC DNA]</scope>
    <source>
        <strain evidence="3 4">IBT 35679</strain>
    </source>
</reference>
<dbReference type="Pfam" id="PF12929">
    <property type="entry name" value="Mid1"/>
    <property type="match status" value="1"/>
</dbReference>
<feature type="chain" id="PRO_5042244001" description="Calcium influx-promoting protein ehs1" evidence="2">
    <location>
        <begin position="32"/>
        <end position="616"/>
    </location>
</feature>
<evidence type="ECO:0000256" key="1">
    <source>
        <dbReference type="SAM" id="Phobius"/>
    </source>
</evidence>
<evidence type="ECO:0000256" key="2">
    <source>
        <dbReference type="SAM" id="SignalP"/>
    </source>
</evidence>
<keyword evidence="2" id="KW-0732">Signal</keyword>
<dbReference type="InterPro" id="IPR024338">
    <property type="entry name" value="MID1/Yam8"/>
</dbReference>
<dbReference type="PANTHER" id="PTHR39142:SF1">
    <property type="entry name" value="AEL197CP"/>
    <property type="match status" value="1"/>
</dbReference>
<organism evidence="3 4">
    <name type="scientific">Penicillium frequentans</name>
    <dbReference type="NCBI Taxonomy" id="3151616"/>
    <lineage>
        <taxon>Eukaryota</taxon>
        <taxon>Fungi</taxon>
        <taxon>Dikarya</taxon>
        <taxon>Ascomycota</taxon>
        <taxon>Pezizomycotina</taxon>
        <taxon>Eurotiomycetes</taxon>
        <taxon>Eurotiomycetidae</taxon>
        <taxon>Eurotiales</taxon>
        <taxon>Aspergillaceae</taxon>
        <taxon>Penicillium</taxon>
    </lineage>
</organism>